<dbReference type="EMBL" id="JACBKZ010000015">
    <property type="protein sequence ID" value="KAF5930576.1"/>
    <property type="molecule type" value="Genomic_DNA"/>
</dbReference>
<dbReference type="Pfam" id="PF00536">
    <property type="entry name" value="SAM_1"/>
    <property type="match status" value="1"/>
</dbReference>
<sequence>MYADRVEATSRRSIKERLYGNTGDDSSRRRQFTGKRQRQDDDKWEHDLYKDDEPQVSNRIIGGKDLRLKLQKKSVQQESLSGNGSVSGVRDLREKLSGTMYSQPVNTDPPKPKRKPVLKDNKSVRNNVIVEAPEPETKKVASSVPRTKTPQKARTFPVIFISSLAFYNCYEAESVDSFLQSLGLEKYSITFQVEEVDMTALVHMTGEDLKALGIPMGPRKKILLALESNV</sequence>
<gene>
    <name evidence="4" type="ORF">HYC85_031449</name>
</gene>
<dbReference type="Proteomes" id="UP000593564">
    <property type="component" value="Unassembled WGS sequence"/>
</dbReference>
<evidence type="ECO:0000256" key="2">
    <source>
        <dbReference type="SAM" id="MobiDB-lite"/>
    </source>
</evidence>
<feature type="compositionally biased region" description="Basic and acidic residues" evidence="2">
    <location>
        <begin position="1"/>
        <end position="18"/>
    </location>
</feature>
<feature type="domain" description="SAM" evidence="3">
    <location>
        <begin position="170"/>
        <end position="230"/>
    </location>
</feature>
<evidence type="ECO:0000313" key="4">
    <source>
        <dbReference type="EMBL" id="KAF5930576.1"/>
    </source>
</evidence>
<reference evidence="5" key="1">
    <citation type="journal article" date="2020" name="Nat. Commun.">
        <title>Genome assembly of wild tea tree DASZ reveals pedigree and selection history of tea varieties.</title>
        <authorList>
            <person name="Zhang W."/>
            <person name="Zhang Y."/>
            <person name="Qiu H."/>
            <person name="Guo Y."/>
            <person name="Wan H."/>
            <person name="Zhang X."/>
            <person name="Scossa F."/>
            <person name="Alseekh S."/>
            <person name="Zhang Q."/>
            <person name="Wang P."/>
            <person name="Xu L."/>
            <person name="Schmidt M.H."/>
            <person name="Jia X."/>
            <person name="Li D."/>
            <person name="Zhu A."/>
            <person name="Guo F."/>
            <person name="Chen W."/>
            <person name="Ni D."/>
            <person name="Usadel B."/>
            <person name="Fernie A.R."/>
            <person name="Wen W."/>
        </authorList>
    </citation>
    <scope>NUCLEOTIDE SEQUENCE [LARGE SCALE GENOMIC DNA]</scope>
    <source>
        <strain evidence="5">cv. G240</strain>
    </source>
</reference>
<feature type="region of interest" description="Disordered" evidence="2">
    <location>
        <begin position="99"/>
        <end position="121"/>
    </location>
</feature>
<feature type="region of interest" description="Disordered" evidence="2">
    <location>
        <begin position="1"/>
        <end position="50"/>
    </location>
</feature>
<evidence type="ECO:0000313" key="5">
    <source>
        <dbReference type="Proteomes" id="UP000593564"/>
    </source>
</evidence>
<dbReference type="InterPro" id="IPR013761">
    <property type="entry name" value="SAM/pointed_sf"/>
</dbReference>
<reference evidence="4 5" key="2">
    <citation type="submission" date="2020-07" db="EMBL/GenBank/DDBJ databases">
        <title>Genome assembly of wild tea tree DASZ reveals pedigree and selection history of tea varieties.</title>
        <authorList>
            <person name="Zhang W."/>
        </authorList>
    </citation>
    <scope>NUCLEOTIDE SEQUENCE [LARGE SCALE GENOMIC DNA]</scope>
    <source>
        <strain evidence="5">cv. G240</strain>
        <tissue evidence="4">Leaf</tissue>
    </source>
</reference>
<keyword evidence="1" id="KW-0677">Repeat</keyword>
<organism evidence="4 5">
    <name type="scientific">Camellia sinensis</name>
    <name type="common">Tea plant</name>
    <name type="synonym">Thea sinensis</name>
    <dbReference type="NCBI Taxonomy" id="4442"/>
    <lineage>
        <taxon>Eukaryota</taxon>
        <taxon>Viridiplantae</taxon>
        <taxon>Streptophyta</taxon>
        <taxon>Embryophyta</taxon>
        <taxon>Tracheophyta</taxon>
        <taxon>Spermatophyta</taxon>
        <taxon>Magnoliopsida</taxon>
        <taxon>eudicotyledons</taxon>
        <taxon>Gunneridae</taxon>
        <taxon>Pentapetalae</taxon>
        <taxon>asterids</taxon>
        <taxon>Ericales</taxon>
        <taxon>Theaceae</taxon>
        <taxon>Camellia</taxon>
    </lineage>
</organism>
<keyword evidence="5" id="KW-1185">Reference proteome</keyword>
<comment type="caution">
    <text evidence="4">The sequence shown here is derived from an EMBL/GenBank/DDBJ whole genome shotgun (WGS) entry which is preliminary data.</text>
</comment>
<evidence type="ECO:0000256" key="1">
    <source>
        <dbReference type="ARBA" id="ARBA00022737"/>
    </source>
</evidence>
<accession>A0A7J7FU75</accession>
<dbReference type="FunFam" id="1.10.150.50:FF:000054">
    <property type="entry name" value="Sterile alpha motif domain-containing protein"/>
    <property type="match status" value="1"/>
</dbReference>
<dbReference type="PROSITE" id="PS50105">
    <property type="entry name" value="SAM_DOMAIN"/>
    <property type="match status" value="1"/>
</dbReference>
<dbReference type="AlphaFoldDB" id="A0A7J7FU75"/>
<evidence type="ECO:0000259" key="3">
    <source>
        <dbReference type="PROSITE" id="PS50105"/>
    </source>
</evidence>
<dbReference type="SMART" id="SM00454">
    <property type="entry name" value="SAM"/>
    <property type="match status" value="1"/>
</dbReference>
<name>A0A7J7FU75_CAMSI</name>
<dbReference type="SUPFAM" id="SSF47769">
    <property type="entry name" value="SAM/Pointed domain"/>
    <property type="match status" value="1"/>
</dbReference>
<dbReference type="CDD" id="cd09487">
    <property type="entry name" value="SAM_superfamily"/>
    <property type="match status" value="1"/>
</dbReference>
<feature type="compositionally biased region" description="Basic and acidic residues" evidence="2">
    <location>
        <begin position="37"/>
        <end position="50"/>
    </location>
</feature>
<dbReference type="Gene3D" id="1.10.150.50">
    <property type="entry name" value="Transcription Factor, Ets-1"/>
    <property type="match status" value="1"/>
</dbReference>
<dbReference type="InterPro" id="IPR001660">
    <property type="entry name" value="SAM"/>
</dbReference>
<dbReference type="PANTHER" id="PTHR10627:SF74">
    <property type="entry name" value="OS08G0526500 PROTEIN"/>
    <property type="match status" value="1"/>
</dbReference>
<protein>
    <recommendedName>
        <fullName evidence="3">SAM domain-containing protein</fullName>
    </recommendedName>
</protein>
<dbReference type="PANTHER" id="PTHR10627">
    <property type="entry name" value="SCP160"/>
    <property type="match status" value="1"/>
</dbReference>
<proteinExistence type="predicted"/>